<dbReference type="InterPro" id="IPR041413">
    <property type="entry name" value="MLTR_LBD"/>
</dbReference>
<protein>
    <recommendedName>
        <fullName evidence="1">MmyB-like transcription regulator ligand binding domain-containing protein</fullName>
    </recommendedName>
</protein>
<organism evidence="2 3">
    <name type="scientific">Planotetraspora thailandica</name>
    <dbReference type="NCBI Taxonomy" id="487172"/>
    <lineage>
        <taxon>Bacteria</taxon>
        <taxon>Bacillati</taxon>
        <taxon>Actinomycetota</taxon>
        <taxon>Actinomycetes</taxon>
        <taxon>Streptosporangiales</taxon>
        <taxon>Streptosporangiaceae</taxon>
        <taxon>Planotetraspora</taxon>
    </lineage>
</organism>
<dbReference type="EMBL" id="BOOR01000017">
    <property type="protein sequence ID" value="GII54425.1"/>
    <property type="molecule type" value="Genomic_DNA"/>
</dbReference>
<evidence type="ECO:0000313" key="3">
    <source>
        <dbReference type="Proteomes" id="UP000605992"/>
    </source>
</evidence>
<proteinExistence type="predicted"/>
<dbReference type="Gene3D" id="3.30.450.180">
    <property type="match status" value="1"/>
</dbReference>
<name>A0A8J3XVW8_9ACTN</name>
<comment type="caution">
    <text evidence="2">The sequence shown here is derived from an EMBL/GenBank/DDBJ whole genome shotgun (WGS) entry which is preliminary data.</text>
</comment>
<evidence type="ECO:0000259" key="1">
    <source>
        <dbReference type="Pfam" id="PF17765"/>
    </source>
</evidence>
<sequence>MLELLTAMEGVPAHVWGRRTDVLAWNQTASAVFGDWAARAPQERNWAGGAVTGR</sequence>
<reference evidence="2" key="1">
    <citation type="submission" date="2021-01" db="EMBL/GenBank/DDBJ databases">
        <title>Whole genome shotgun sequence of Planotetraspora thailandica NBRC 104271.</title>
        <authorList>
            <person name="Komaki H."/>
            <person name="Tamura T."/>
        </authorList>
    </citation>
    <scope>NUCLEOTIDE SEQUENCE</scope>
    <source>
        <strain evidence="2">NBRC 104271</strain>
    </source>
</reference>
<dbReference type="RefSeq" id="WP_377354751.1">
    <property type="nucleotide sequence ID" value="NZ_JBHLUG010000016.1"/>
</dbReference>
<keyword evidence="3" id="KW-1185">Reference proteome</keyword>
<gene>
    <name evidence="2" type="ORF">Pth03_28140</name>
</gene>
<feature type="domain" description="MmyB-like transcription regulator ligand binding" evidence="1">
    <location>
        <begin position="2"/>
        <end position="47"/>
    </location>
</feature>
<accession>A0A8J3XVW8</accession>
<dbReference type="Pfam" id="PF17765">
    <property type="entry name" value="MLTR_LBD"/>
    <property type="match status" value="1"/>
</dbReference>
<dbReference type="Proteomes" id="UP000605992">
    <property type="component" value="Unassembled WGS sequence"/>
</dbReference>
<evidence type="ECO:0000313" key="2">
    <source>
        <dbReference type="EMBL" id="GII54425.1"/>
    </source>
</evidence>
<dbReference type="AlphaFoldDB" id="A0A8J3XVW8"/>